<evidence type="ECO:0000256" key="1">
    <source>
        <dbReference type="ARBA" id="ARBA00022737"/>
    </source>
</evidence>
<dbReference type="InterPro" id="IPR001715">
    <property type="entry name" value="CH_dom"/>
</dbReference>
<name>A0A8S2YYB3_9BILA</name>
<gene>
    <name evidence="4" type="ORF">SMN809_LOCUS38526</name>
    <name evidence="5" type="ORF">SMN809_LOCUS41552</name>
</gene>
<dbReference type="InterPro" id="IPR036872">
    <property type="entry name" value="CH_dom_sf"/>
</dbReference>
<dbReference type="EMBL" id="CAJOBI010117672">
    <property type="protein sequence ID" value="CAF4662402.1"/>
    <property type="molecule type" value="Genomic_DNA"/>
</dbReference>
<evidence type="ECO:0000313" key="5">
    <source>
        <dbReference type="EMBL" id="CAF4662402.1"/>
    </source>
</evidence>
<keyword evidence="2" id="KW-0009">Actin-binding</keyword>
<dbReference type="GO" id="GO:0051015">
    <property type="term" value="F:actin filament binding"/>
    <property type="evidence" value="ECO:0007669"/>
    <property type="project" value="InterPro"/>
</dbReference>
<evidence type="ECO:0000313" key="6">
    <source>
        <dbReference type="Proteomes" id="UP000676336"/>
    </source>
</evidence>
<proteinExistence type="predicted"/>
<feature type="non-terminal residue" evidence="4">
    <location>
        <position position="1"/>
    </location>
</feature>
<protein>
    <recommendedName>
        <fullName evidence="3">Calponin-homology (CH) domain-containing protein</fullName>
    </recommendedName>
</protein>
<dbReference type="GO" id="GO:0032432">
    <property type="term" value="C:actin filament bundle"/>
    <property type="evidence" value="ECO:0007669"/>
    <property type="project" value="TreeGrafter"/>
</dbReference>
<accession>A0A8S2YYB3</accession>
<organism evidence="4 6">
    <name type="scientific">Rotaria magnacalcarata</name>
    <dbReference type="NCBI Taxonomy" id="392030"/>
    <lineage>
        <taxon>Eukaryota</taxon>
        <taxon>Metazoa</taxon>
        <taxon>Spiralia</taxon>
        <taxon>Gnathifera</taxon>
        <taxon>Rotifera</taxon>
        <taxon>Eurotatoria</taxon>
        <taxon>Bdelloidea</taxon>
        <taxon>Philodinida</taxon>
        <taxon>Philodinidae</taxon>
        <taxon>Rotaria</taxon>
    </lineage>
</organism>
<dbReference type="PROSITE" id="PS50021">
    <property type="entry name" value="CH"/>
    <property type="match status" value="1"/>
</dbReference>
<feature type="domain" description="Calponin-homology (CH)" evidence="3">
    <location>
        <begin position="1"/>
        <end position="58"/>
    </location>
</feature>
<evidence type="ECO:0000256" key="2">
    <source>
        <dbReference type="ARBA" id="ARBA00023203"/>
    </source>
</evidence>
<dbReference type="GO" id="GO:0005884">
    <property type="term" value="C:actin filament"/>
    <property type="evidence" value="ECO:0007669"/>
    <property type="project" value="TreeGrafter"/>
</dbReference>
<dbReference type="GO" id="GO:0051017">
    <property type="term" value="P:actin filament bundle assembly"/>
    <property type="evidence" value="ECO:0007669"/>
    <property type="project" value="InterPro"/>
</dbReference>
<dbReference type="Pfam" id="PF00307">
    <property type="entry name" value="CH"/>
    <property type="match status" value="1"/>
</dbReference>
<dbReference type="AlphaFoldDB" id="A0A8S2YYB3"/>
<keyword evidence="1" id="KW-0677">Repeat</keyword>
<evidence type="ECO:0000259" key="3">
    <source>
        <dbReference type="PROSITE" id="PS50021"/>
    </source>
</evidence>
<sequence length="58" mass="6359">MLICDLIDAIKPGSIQYNLLKTSGTPEAKMDNALYAISMSRKSGARIYALPEDIVETK</sequence>
<dbReference type="Gene3D" id="1.10.418.10">
    <property type="entry name" value="Calponin-like domain"/>
    <property type="match status" value="1"/>
</dbReference>
<dbReference type="GO" id="GO:0051639">
    <property type="term" value="P:actin filament network formation"/>
    <property type="evidence" value="ECO:0007669"/>
    <property type="project" value="TreeGrafter"/>
</dbReference>
<dbReference type="InterPro" id="IPR039959">
    <property type="entry name" value="Fimbrin/Plastin"/>
</dbReference>
<evidence type="ECO:0000313" key="4">
    <source>
        <dbReference type="EMBL" id="CAF4587142.1"/>
    </source>
</evidence>
<dbReference type="PANTHER" id="PTHR19961">
    <property type="entry name" value="FIMBRIN/PLASTIN"/>
    <property type="match status" value="1"/>
</dbReference>
<comment type="caution">
    <text evidence="4">The sequence shown here is derived from an EMBL/GenBank/DDBJ whole genome shotgun (WGS) entry which is preliminary data.</text>
</comment>
<dbReference type="SUPFAM" id="SSF47576">
    <property type="entry name" value="Calponin-homology domain, CH-domain"/>
    <property type="match status" value="1"/>
</dbReference>
<dbReference type="PANTHER" id="PTHR19961:SF18">
    <property type="entry name" value="FI19014P1"/>
    <property type="match status" value="1"/>
</dbReference>
<dbReference type="GO" id="GO:0005737">
    <property type="term" value="C:cytoplasm"/>
    <property type="evidence" value="ECO:0007669"/>
    <property type="project" value="TreeGrafter"/>
</dbReference>
<reference evidence="4" key="1">
    <citation type="submission" date="2021-02" db="EMBL/GenBank/DDBJ databases">
        <authorList>
            <person name="Nowell W R."/>
        </authorList>
    </citation>
    <scope>NUCLEOTIDE SEQUENCE</scope>
</reference>
<dbReference type="Proteomes" id="UP000676336">
    <property type="component" value="Unassembled WGS sequence"/>
</dbReference>
<dbReference type="EMBL" id="CAJOBI010100839">
    <property type="protein sequence ID" value="CAF4587142.1"/>
    <property type="molecule type" value="Genomic_DNA"/>
</dbReference>